<feature type="chain" id="PRO_5024291058" evidence="2">
    <location>
        <begin position="36"/>
        <end position="449"/>
    </location>
</feature>
<feature type="signal peptide" evidence="2">
    <location>
        <begin position="1"/>
        <end position="35"/>
    </location>
</feature>
<dbReference type="AlphaFoldDB" id="A0A5K3EH60"/>
<evidence type="ECO:0000256" key="2">
    <source>
        <dbReference type="SAM" id="SignalP"/>
    </source>
</evidence>
<accession>A0A5K3EH60</accession>
<feature type="compositionally biased region" description="Low complexity" evidence="1">
    <location>
        <begin position="52"/>
        <end position="62"/>
    </location>
</feature>
<keyword evidence="2" id="KW-0732">Signal</keyword>
<evidence type="ECO:0000313" key="3">
    <source>
        <dbReference type="WBParaSite" id="MCU_000498-RA"/>
    </source>
</evidence>
<organism evidence="3">
    <name type="scientific">Mesocestoides corti</name>
    <name type="common">Flatworm</name>
    <dbReference type="NCBI Taxonomy" id="53468"/>
    <lineage>
        <taxon>Eukaryota</taxon>
        <taxon>Metazoa</taxon>
        <taxon>Spiralia</taxon>
        <taxon>Lophotrochozoa</taxon>
        <taxon>Platyhelminthes</taxon>
        <taxon>Cestoda</taxon>
        <taxon>Eucestoda</taxon>
        <taxon>Cyclophyllidea</taxon>
        <taxon>Mesocestoididae</taxon>
        <taxon>Mesocestoides</taxon>
    </lineage>
</organism>
<name>A0A5K3EH60_MESCO</name>
<reference evidence="3" key="1">
    <citation type="submission" date="2019-11" db="UniProtKB">
        <authorList>
            <consortium name="WormBaseParasite"/>
        </authorList>
    </citation>
    <scope>IDENTIFICATION</scope>
</reference>
<dbReference type="WBParaSite" id="MCU_000498-RA">
    <property type="protein sequence ID" value="MCU_000498-RA"/>
    <property type="gene ID" value="MCU_000498"/>
</dbReference>
<protein>
    <submittedName>
        <fullName evidence="3">Cohesin domain-containing protein</fullName>
    </submittedName>
</protein>
<evidence type="ECO:0000256" key="1">
    <source>
        <dbReference type="SAM" id="MobiDB-lite"/>
    </source>
</evidence>
<feature type="region of interest" description="Disordered" evidence="1">
    <location>
        <begin position="52"/>
        <end position="311"/>
    </location>
</feature>
<sequence length="449" mass="48841">MIMCVLGLSWFVFGMRLSLLVFCLVVALICVPTHGHQNIPAVNFQNVLASGNQQQNNVPPQQMVRHPDGAPAQGVLPSSNNDAPAQQPLHNPPISQQQAPPPQPPMANQRVPPHQPPQMHPGMNQQAPPLQPPMANQQVPPQQPPQMHPGMNQQAPPPQPPMANQLMPPQQPPQMHPGMNQQAPPPQPPIANQQVPPQQPPQMHPGMNQQAPPPQPPMANQQVPPQQPPQMHPGVNQQAPPPQPPMANQQVPPQQPPQMHPGMNQQARPQEMLPNQPPVVKQPPPHLHQPPPPSHQIHSPDSLPPKPRQMQFQPPAVVHNDAELDFYSRLPSPKVFESDSGGILDNPRHFIALTVNVTPAAKDCYFYEAVAGFDVDFQVLGGDGMDIGLAVFDPSGVSVALRDPFSHISKEALTLSALTIGKLAMDAKKFSLPLICVSIGIIPVRLSRN</sequence>
<proteinExistence type="predicted"/>
<feature type="compositionally biased region" description="Pro residues" evidence="1">
    <location>
        <begin position="275"/>
        <end position="294"/>
    </location>
</feature>